<gene>
    <name evidence="2" type="ORF">DM02DRAFT_690062</name>
</gene>
<name>A0A2V1DD14_9PLEO</name>
<proteinExistence type="predicted"/>
<reference evidence="2 3" key="1">
    <citation type="journal article" date="2018" name="Sci. Rep.">
        <title>Comparative genomics provides insights into the lifestyle and reveals functional heterogeneity of dark septate endophytic fungi.</title>
        <authorList>
            <person name="Knapp D.G."/>
            <person name="Nemeth J.B."/>
            <person name="Barry K."/>
            <person name="Hainaut M."/>
            <person name="Henrissat B."/>
            <person name="Johnson J."/>
            <person name="Kuo A."/>
            <person name="Lim J.H.P."/>
            <person name="Lipzen A."/>
            <person name="Nolan M."/>
            <person name="Ohm R.A."/>
            <person name="Tamas L."/>
            <person name="Grigoriev I.V."/>
            <person name="Spatafora J.W."/>
            <person name="Nagy L.G."/>
            <person name="Kovacs G.M."/>
        </authorList>
    </citation>
    <scope>NUCLEOTIDE SEQUENCE [LARGE SCALE GENOMIC DNA]</scope>
    <source>
        <strain evidence="2 3">DSE2036</strain>
    </source>
</reference>
<keyword evidence="1" id="KW-0812">Transmembrane</keyword>
<sequence length="115" mass="13085">MSRRSDISDDERGLLGDSWVERKEQNRWSICIASIICLIVGFTLGAFSHRLPTHEISRERLDTYSTSAPFEQDVGVVFKPNITFENATPGRDADALWDTLMPSTPPQYSVHMEIR</sequence>
<protein>
    <submittedName>
        <fullName evidence="2">Uncharacterized protein</fullName>
    </submittedName>
</protein>
<dbReference type="EMBL" id="KZ805495">
    <property type="protein sequence ID" value="PVH95483.1"/>
    <property type="molecule type" value="Genomic_DNA"/>
</dbReference>
<keyword evidence="3" id="KW-1185">Reference proteome</keyword>
<dbReference type="Proteomes" id="UP000244855">
    <property type="component" value="Unassembled WGS sequence"/>
</dbReference>
<evidence type="ECO:0000313" key="3">
    <source>
        <dbReference type="Proteomes" id="UP000244855"/>
    </source>
</evidence>
<feature type="transmembrane region" description="Helical" evidence="1">
    <location>
        <begin position="27"/>
        <end position="48"/>
    </location>
</feature>
<evidence type="ECO:0000256" key="1">
    <source>
        <dbReference type="SAM" id="Phobius"/>
    </source>
</evidence>
<keyword evidence="1" id="KW-1133">Transmembrane helix</keyword>
<dbReference type="AlphaFoldDB" id="A0A2V1DD14"/>
<evidence type="ECO:0000313" key="2">
    <source>
        <dbReference type="EMBL" id="PVH95483.1"/>
    </source>
</evidence>
<organism evidence="2 3">
    <name type="scientific">Periconia macrospinosa</name>
    <dbReference type="NCBI Taxonomy" id="97972"/>
    <lineage>
        <taxon>Eukaryota</taxon>
        <taxon>Fungi</taxon>
        <taxon>Dikarya</taxon>
        <taxon>Ascomycota</taxon>
        <taxon>Pezizomycotina</taxon>
        <taxon>Dothideomycetes</taxon>
        <taxon>Pleosporomycetidae</taxon>
        <taxon>Pleosporales</taxon>
        <taxon>Massarineae</taxon>
        <taxon>Periconiaceae</taxon>
        <taxon>Periconia</taxon>
    </lineage>
</organism>
<dbReference type="OrthoDB" id="3687641at2759"/>
<keyword evidence="1" id="KW-0472">Membrane</keyword>
<accession>A0A2V1DD14</accession>